<comment type="similarity">
    <text evidence="1">Belongs to the peptidase S10 family.</text>
</comment>
<dbReference type="InterPro" id="IPR029058">
    <property type="entry name" value="AB_hydrolase_fold"/>
</dbReference>
<dbReference type="PANTHER" id="PTHR11802">
    <property type="entry name" value="SERINE PROTEASE FAMILY S10 SERINE CARBOXYPEPTIDASE"/>
    <property type="match status" value="1"/>
</dbReference>
<evidence type="ECO:0000256" key="6">
    <source>
        <dbReference type="ARBA" id="ARBA00023180"/>
    </source>
</evidence>
<dbReference type="EMBL" id="JAULSO010000003">
    <property type="protein sequence ID" value="KAK3684819.1"/>
    <property type="molecule type" value="Genomic_DNA"/>
</dbReference>
<reference evidence="7" key="1">
    <citation type="journal article" date="2023" name="Mol. Phylogenet. Evol.">
        <title>Genome-scale phylogeny and comparative genomics of the fungal order Sordariales.</title>
        <authorList>
            <person name="Hensen N."/>
            <person name="Bonometti L."/>
            <person name="Westerberg I."/>
            <person name="Brannstrom I.O."/>
            <person name="Guillou S."/>
            <person name="Cros-Aarteil S."/>
            <person name="Calhoun S."/>
            <person name="Haridas S."/>
            <person name="Kuo A."/>
            <person name="Mondo S."/>
            <person name="Pangilinan J."/>
            <person name="Riley R."/>
            <person name="LaButti K."/>
            <person name="Andreopoulos B."/>
            <person name="Lipzen A."/>
            <person name="Chen C."/>
            <person name="Yan M."/>
            <person name="Daum C."/>
            <person name="Ng V."/>
            <person name="Clum A."/>
            <person name="Steindorff A."/>
            <person name="Ohm R.A."/>
            <person name="Martin F."/>
            <person name="Silar P."/>
            <person name="Natvig D.O."/>
            <person name="Lalanne C."/>
            <person name="Gautier V."/>
            <person name="Ament-Velasquez S.L."/>
            <person name="Kruys A."/>
            <person name="Hutchinson M.I."/>
            <person name="Powell A.J."/>
            <person name="Barry K."/>
            <person name="Miller A.N."/>
            <person name="Grigoriev I.V."/>
            <person name="Debuchy R."/>
            <person name="Gladieux P."/>
            <person name="Hiltunen Thoren M."/>
            <person name="Johannesson H."/>
        </authorList>
    </citation>
    <scope>NUCLEOTIDE SEQUENCE</scope>
    <source>
        <strain evidence="7">CBS 314.62</strain>
    </source>
</reference>
<gene>
    <name evidence="7" type="ORF">B0T22DRAFT_516521</name>
</gene>
<dbReference type="GO" id="GO:0000324">
    <property type="term" value="C:fungal-type vacuole"/>
    <property type="evidence" value="ECO:0007669"/>
    <property type="project" value="TreeGrafter"/>
</dbReference>
<sequence length="533" mass="57337">MSVTYQQTRLCETNPGVKSYSGHITLPATSQRPYPSNLFFWFFEARDISPYTAPLTLWMQGGPGEGSTNQAVSGHNGPCIVQNDSNSTVSKPCSWSKVSNMLYLDQPVQTGYSFDGQAGVAGVMDMVTGNISPGAVSGGGNLTSRTGTFASQDPARTANTTAFAMDAVECFLELWFQSGVTNDILAHRFGQYRRDGINIWSQSYGGHYAPDLAARLLARNRQYNPSSSFRINVDSVGIINGVIDLLTQVPYYPQFAVNNTYGIKAISDAAAASALQAYAAPGGCRDQATACQQLQLQYDPQNTGSNASINAVCGYAFVRNPFDIAHPMLDSFPPPYSRGFLNNDWVRRALGAKVNFTETSNVVANSFVHSGDFVQGYTGQLAALLDAGVKVALLYGDRDYRANWFGGEAISLAIPYGRQQVFAAAGYTDIKTNGSYVGGKVRQYDGFSFSHPETAFRIFARTIQGLDVATGRVVVTRPLGPRYSTTGPSLRRSQSAMVDAAPLIIRCSQGQIAALIDGTAVVNAKRVVVSPSS</sequence>
<keyword evidence="2 7" id="KW-0121">Carboxypeptidase</keyword>
<keyword evidence="5" id="KW-0378">Hydrolase</keyword>
<name>A0AAE0X4L2_9PEZI</name>
<keyword evidence="3" id="KW-0645">Protease</keyword>
<dbReference type="InterPro" id="IPR001563">
    <property type="entry name" value="Peptidase_S10"/>
</dbReference>
<comment type="caution">
    <text evidence="7">The sequence shown here is derived from an EMBL/GenBank/DDBJ whole genome shotgun (WGS) entry which is preliminary data.</text>
</comment>
<dbReference type="Gene3D" id="3.40.50.1820">
    <property type="entry name" value="alpha/beta hydrolase"/>
    <property type="match status" value="1"/>
</dbReference>
<organism evidence="7 8">
    <name type="scientific">Podospora appendiculata</name>
    <dbReference type="NCBI Taxonomy" id="314037"/>
    <lineage>
        <taxon>Eukaryota</taxon>
        <taxon>Fungi</taxon>
        <taxon>Dikarya</taxon>
        <taxon>Ascomycota</taxon>
        <taxon>Pezizomycotina</taxon>
        <taxon>Sordariomycetes</taxon>
        <taxon>Sordariomycetidae</taxon>
        <taxon>Sordariales</taxon>
        <taxon>Podosporaceae</taxon>
        <taxon>Podospora</taxon>
    </lineage>
</organism>
<reference evidence="7" key="2">
    <citation type="submission" date="2023-06" db="EMBL/GenBank/DDBJ databases">
        <authorList>
            <consortium name="Lawrence Berkeley National Laboratory"/>
            <person name="Haridas S."/>
            <person name="Hensen N."/>
            <person name="Bonometti L."/>
            <person name="Westerberg I."/>
            <person name="Brannstrom I.O."/>
            <person name="Guillou S."/>
            <person name="Cros-Aarteil S."/>
            <person name="Calhoun S."/>
            <person name="Kuo A."/>
            <person name="Mondo S."/>
            <person name="Pangilinan J."/>
            <person name="Riley R."/>
            <person name="Labutti K."/>
            <person name="Andreopoulos B."/>
            <person name="Lipzen A."/>
            <person name="Chen C."/>
            <person name="Yanf M."/>
            <person name="Daum C."/>
            <person name="Ng V."/>
            <person name="Clum A."/>
            <person name="Steindorff A."/>
            <person name="Ohm R."/>
            <person name="Martin F."/>
            <person name="Silar P."/>
            <person name="Natvig D."/>
            <person name="Lalanne C."/>
            <person name="Gautier V."/>
            <person name="Ament-Velasquez S.L."/>
            <person name="Kruys A."/>
            <person name="Hutchinson M.I."/>
            <person name="Powell A.J."/>
            <person name="Barry K."/>
            <person name="Miller A.N."/>
            <person name="Grigoriev I.V."/>
            <person name="Debuchy R."/>
            <person name="Gladieux P."/>
            <person name="Thoren M.H."/>
            <person name="Johannesson H."/>
        </authorList>
    </citation>
    <scope>NUCLEOTIDE SEQUENCE</scope>
    <source>
        <strain evidence="7">CBS 314.62</strain>
    </source>
</reference>
<evidence type="ECO:0000256" key="1">
    <source>
        <dbReference type="ARBA" id="ARBA00009431"/>
    </source>
</evidence>
<dbReference type="PRINTS" id="PR00724">
    <property type="entry name" value="CRBOXYPTASEC"/>
</dbReference>
<evidence type="ECO:0000256" key="2">
    <source>
        <dbReference type="ARBA" id="ARBA00022645"/>
    </source>
</evidence>
<evidence type="ECO:0000256" key="4">
    <source>
        <dbReference type="ARBA" id="ARBA00022729"/>
    </source>
</evidence>
<evidence type="ECO:0000256" key="3">
    <source>
        <dbReference type="ARBA" id="ARBA00022670"/>
    </source>
</evidence>
<keyword evidence="4" id="KW-0732">Signal</keyword>
<dbReference type="GO" id="GO:0006508">
    <property type="term" value="P:proteolysis"/>
    <property type="evidence" value="ECO:0007669"/>
    <property type="project" value="UniProtKB-KW"/>
</dbReference>
<evidence type="ECO:0000313" key="8">
    <source>
        <dbReference type="Proteomes" id="UP001270362"/>
    </source>
</evidence>
<dbReference type="GO" id="GO:0004185">
    <property type="term" value="F:serine-type carboxypeptidase activity"/>
    <property type="evidence" value="ECO:0007669"/>
    <property type="project" value="InterPro"/>
</dbReference>
<dbReference type="Pfam" id="PF00450">
    <property type="entry name" value="Peptidase_S10"/>
    <property type="match status" value="1"/>
</dbReference>
<protein>
    <submittedName>
        <fullName evidence="7">Carboxypeptidase S1</fullName>
    </submittedName>
</protein>
<dbReference type="Proteomes" id="UP001270362">
    <property type="component" value="Unassembled WGS sequence"/>
</dbReference>
<keyword evidence="6" id="KW-0325">Glycoprotein</keyword>
<evidence type="ECO:0000313" key="7">
    <source>
        <dbReference type="EMBL" id="KAK3684819.1"/>
    </source>
</evidence>
<dbReference type="AlphaFoldDB" id="A0AAE0X4L2"/>
<dbReference type="SUPFAM" id="SSF53474">
    <property type="entry name" value="alpha/beta-Hydrolases"/>
    <property type="match status" value="1"/>
</dbReference>
<evidence type="ECO:0000256" key="5">
    <source>
        <dbReference type="ARBA" id="ARBA00022801"/>
    </source>
</evidence>
<accession>A0AAE0X4L2</accession>
<dbReference type="PANTHER" id="PTHR11802:SF189">
    <property type="entry name" value="CARBOXYPEPTIDASE"/>
    <property type="match status" value="1"/>
</dbReference>
<keyword evidence="8" id="KW-1185">Reference proteome</keyword>
<proteinExistence type="inferred from homology"/>